<dbReference type="InterPro" id="IPR036396">
    <property type="entry name" value="Cyt_P450_sf"/>
</dbReference>
<keyword evidence="2" id="KW-0479">Metal-binding</keyword>
<keyword evidence="2" id="KW-0408">Iron</keyword>
<dbReference type="EMBL" id="FXAH01000005">
    <property type="protein sequence ID" value="SMF32360.1"/>
    <property type="molecule type" value="Genomic_DNA"/>
</dbReference>
<dbReference type="PANTHER" id="PTHR46696">
    <property type="entry name" value="P450, PUTATIVE (EUROFUNG)-RELATED"/>
    <property type="match status" value="1"/>
</dbReference>
<dbReference type="GO" id="GO:0008395">
    <property type="term" value="F:steroid hydroxylase activity"/>
    <property type="evidence" value="ECO:0007669"/>
    <property type="project" value="TreeGrafter"/>
</dbReference>
<dbReference type="GO" id="GO:0036199">
    <property type="term" value="F:cholest-4-en-3-one 26-monooxygenase activity"/>
    <property type="evidence" value="ECO:0007669"/>
    <property type="project" value="TreeGrafter"/>
</dbReference>
<organism evidence="3 4">
    <name type="scientific">Trinickia caryophylli</name>
    <name type="common">Paraburkholderia caryophylli</name>
    <dbReference type="NCBI Taxonomy" id="28094"/>
    <lineage>
        <taxon>Bacteria</taxon>
        <taxon>Pseudomonadati</taxon>
        <taxon>Pseudomonadota</taxon>
        <taxon>Betaproteobacteria</taxon>
        <taxon>Burkholderiales</taxon>
        <taxon>Burkholderiaceae</taxon>
        <taxon>Trinickia</taxon>
    </lineage>
</organism>
<accession>A0A1X7EE60</accession>
<dbReference type="Gene3D" id="1.10.630.10">
    <property type="entry name" value="Cytochrome P450"/>
    <property type="match status" value="1"/>
</dbReference>
<dbReference type="AlphaFoldDB" id="A0A1X7EE60"/>
<keyword evidence="2" id="KW-0503">Monooxygenase</keyword>
<dbReference type="GO" id="GO:0006707">
    <property type="term" value="P:cholesterol catabolic process"/>
    <property type="evidence" value="ECO:0007669"/>
    <property type="project" value="TreeGrafter"/>
</dbReference>
<reference evidence="4" key="1">
    <citation type="submission" date="2017-04" db="EMBL/GenBank/DDBJ databases">
        <authorList>
            <person name="Varghese N."/>
            <person name="Submissions S."/>
        </authorList>
    </citation>
    <scope>NUCLEOTIDE SEQUENCE [LARGE SCALE GENOMIC DNA]</scope>
    <source>
        <strain evidence="4">Ballard 720</strain>
    </source>
</reference>
<dbReference type="GO" id="GO:0020037">
    <property type="term" value="F:heme binding"/>
    <property type="evidence" value="ECO:0007669"/>
    <property type="project" value="InterPro"/>
</dbReference>
<dbReference type="PANTHER" id="PTHR46696:SF4">
    <property type="entry name" value="BIOTIN BIOSYNTHESIS CYTOCHROME P450"/>
    <property type="match status" value="1"/>
</dbReference>
<dbReference type="InterPro" id="IPR001128">
    <property type="entry name" value="Cyt_P450"/>
</dbReference>
<dbReference type="PRINTS" id="PR00463">
    <property type="entry name" value="EP450I"/>
</dbReference>
<gene>
    <name evidence="3" type="ORF">SAMN06295900_105262</name>
</gene>
<dbReference type="GO" id="GO:0005506">
    <property type="term" value="F:iron ion binding"/>
    <property type="evidence" value="ECO:0007669"/>
    <property type="project" value="InterPro"/>
</dbReference>
<dbReference type="InterPro" id="IPR017972">
    <property type="entry name" value="Cyt_P450_CS"/>
</dbReference>
<evidence type="ECO:0000313" key="4">
    <source>
        <dbReference type="Proteomes" id="UP000192911"/>
    </source>
</evidence>
<dbReference type="OrthoDB" id="4168525at2"/>
<sequence>MTPPCTHVVARKTLFELLTDPADDRDAFYGEMSAGAGAYRDIGGAWMVGRFRLACAVLDHPDLTTRSPLFEQGLMSDEAGLLDTMLFSGDAMHERMRKTFAPLFAKPRLAALRACIEADLDDLLAQIPDTRCFDIVEHIAKRLPALTACRLLGIDPAHAPRLQAQSMAAVRLISAAPLTPAERAKAVAQTVRFMEELEPHLDGVRALLHVGTAADAALTRRQLLANVLLMFIAGYGTTMLSIGNTLAQALARRDLWHGLVREPQGAPLAIRELMRIEPAVHVMIRFARADVEFDGLRVAKGEAVAVVAAAANRDPTAFCDPTDVRVDRPPGGLVFGAGSHGCIGAALARMELAVVFETLLTRMPGLVLDPGTNPRLQEGAFRGYRSLRVRDDTRR</sequence>
<proteinExistence type="inferred from homology"/>
<dbReference type="Proteomes" id="UP000192911">
    <property type="component" value="Unassembled WGS sequence"/>
</dbReference>
<protein>
    <submittedName>
        <fullName evidence="3">Cytochrome P450</fullName>
    </submittedName>
</protein>
<evidence type="ECO:0000256" key="2">
    <source>
        <dbReference type="RuleBase" id="RU000461"/>
    </source>
</evidence>
<dbReference type="PRINTS" id="PR00385">
    <property type="entry name" value="P450"/>
</dbReference>
<evidence type="ECO:0000313" key="3">
    <source>
        <dbReference type="EMBL" id="SMF32360.1"/>
    </source>
</evidence>
<dbReference type="PROSITE" id="PS00086">
    <property type="entry name" value="CYTOCHROME_P450"/>
    <property type="match status" value="1"/>
</dbReference>
<dbReference type="GeneID" id="95553657"/>
<keyword evidence="2" id="KW-0560">Oxidoreductase</keyword>
<keyword evidence="4" id="KW-1185">Reference proteome</keyword>
<dbReference type="SUPFAM" id="SSF48264">
    <property type="entry name" value="Cytochrome P450"/>
    <property type="match status" value="1"/>
</dbReference>
<comment type="similarity">
    <text evidence="1 2">Belongs to the cytochrome P450 family.</text>
</comment>
<dbReference type="InterPro" id="IPR002401">
    <property type="entry name" value="Cyt_P450_E_grp-I"/>
</dbReference>
<name>A0A1X7EE60_TRICW</name>
<dbReference type="RefSeq" id="WP_139831155.1">
    <property type="nucleotide sequence ID" value="NZ_BSQD01000004.1"/>
</dbReference>
<dbReference type="Pfam" id="PF00067">
    <property type="entry name" value="p450"/>
    <property type="match status" value="1"/>
</dbReference>
<keyword evidence="2" id="KW-0349">Heme</keyword>
<evidence type="ECO:0000256" key="1">
    <source>
        <dbReference type="ARBA" id="ARBA00010617"/>
    </source>
</evidence>
<dbReference type="STRING" id="28094.SAMN06295900_105262"/>